<keyword evidence="1" id="KW-0472">Membrane</keyword>
<evidence type="ECO:0000256" key="1">
    <source>
        <dbReference type="SAM" id="Phobius"/>
    </source>
</evidence>
<keyword evidence="1" id="KW-0812">Transmembrane</keyword>
<name>A0A6C0CLJ1_9ZZZZ</name>
<organism evidence="2">
    <name type="scientific">viral metagenome</name>
    <dbReference type="NCBI Taxonomy" id="1070528"/>
    <lineage>
        <taxon>unclassified sequences</taxon>
        <taxon>metagenomes</taxon>
        <taxon>organismal metagenomes</taxon>
    </lineage>
</organism>
<sequence length="186" mass="21708">MKTIASQGIIAPHGITDFIHAVNKKDCFPLLLTYGVSICVSQKLTPIILNSICQLPLCIASLIHFHRDFELLFPNKYLSFIGNMINLYLSIQYPDPYLYVYMCLLHVPNHYRMSWVYVKNHKWLTILSILSSSFIINKMMMRVNHLWYPSIIGIIIGHIVYGELFIHDNKFFSIFSQKDIKDCIMF</sequence>
<keyword evidence="1" id="KW-1133">Transmembrane helix</keyword>
<proteinExistence type="predicted"/>
<dbReference type="EMBL" id="MN739455">
    <property type="protein sequence ID" value="QHT05478.1"/>
    <property type="molecule type" value="Genomic_DNA"/>
</dbReference>
<accession>A0A6C0CLJ1</accession>
<evidence type="ECO:0000313" key="2">
    <source>
        <dbReference type="EMBL" id="QHT05478.1"/>
    </source>
</evidence>
<reference evidence="2" key="1">
    <citation type="journal article" date="2020" name="Nature">
        <title>Giant virus diversity and host interactions through global metagenomics.</title>
        <authorList>
            <person name="Schulz F."/>
            <person name="Roux S."/>
            <person name="Paez-Espino D."/>
            <person name="Jungbluth S."/>
            <person name="Walsh D.A."/>
            <person name="Denef V.J."/>
            <person name="McMahon K.D."/>
            <person name="Konstantinidis K.T."/>
            <person name="Eloe-Fadrosh E.A."/>
            <person name="Kyrpides N.C."/>
            <person name="Woyke T."/>
        </authorList>
    </citation>
    <scope>NUCLEOTIDE SEQUENCE</scope>
    <source>
        <strain evidence="2">GVMAG-M-3300021375-17</strain>
    </source>
</reference>
<feature type="transmembrane region" description="Helical" evidence="1">
    <location>
        <begin position="146"/>
        <end position="166"/>
    </location>
</feature>
<protein>
    <submittedName>
        <fullName evidence="2">Uncharacterized protein</fullName>
    </submittedName>
</protein>
<dbReference type="AlphaFoldDB" id="A0A6C0CLJ1"/>